<dbReference type="EMBL" id="JTDV01000008">
    <property type="protein sequence ID" value="KJD32613.1"/>
    <property type="molecule type" value="Genomic_DNA"/>
</dbReference>
<organism evidence="4 5">
    <name type="scientific">Neotamlana nanhaiensis</name>
    <dbReference type="NCBI Taxonomy" id="1382798"/>
    <lineage>
        <taxon>Bacteria</taxon>
        <taxon>Pseudomonadati</taxon>
        <taxon>Bacteroidota</taxon>
        <taxon>Flavobacteriia</taxon>
        <taxon>Flavobacteriales</taxon>
        <taxon>Flavobacteriaceae</taxon>
        <taxon>Neotamlana</taxon>
    </lineage>
</organism>
<keyword evidence="5" id="KW-1185">Reference proteome</keyword>
<feature type="chain" id="PRO_5002325149" description="DUF4890 domain-containing protein" evidence="3">
    <location>
        <begin position="19"/>
        <end position="155"/>
    </location>
</feature>
<proteinExistence type="predicted"/>
<dbReference type="Proteomes" id="UP000032361">
    <property type="component" value="Unassembled WGS sequence"/>
</dbReference>
<evidence type="ECO:0000313" key="5">
    <source>
        <dbReference type="Proteomes" id="UP000032361"/>
    </source>
</evidence>
<protein>
    <recommendedName>
        <fullName evidence="6">DUF4890 domain-containing protein</fullName>
    </recommendedName>
</protein>
<dbReference type="Gene3D" id="1.20.120.1490">
    <property type="match status" value="1"/>
</dbReference>
<evidence type="ECO:0000256" key="3">
    <source>
        <dbReference type="SAM" id="SignalP"/>
    </source>
</evidence>
<dbReference type="RefSeq" id="WP_044626660.1">
    <property type="nucleotide sequence ID" value="NZ_JTDV01000008.1"/>
</dbReference>
<dbReference type="OrthoDB" id="956918at2"/>
<feature type="compositionally biased region" description="Basic residues" evidence="2">
    <location>
        <begin position="146"/>
        <end position="155"/>
    </location>
</feature>
<feature type="signal peptide" evidence="3">
    <location>
        <begin position="1"/>
        <end position="18"/>
    </location>
</feature>
<evidence type="ECO:0000256" key="2">
    <source>
        <dbReference type="SAM" id="MobiDB-lite"/>
    </source>
</evidence>
<reference evidence="4 5" key="1">
    <citation type="journal article" date="2015" name="Antonie Van Leeuwenhoek">
        <title>Tamlana nanhaiensis sp. nov., isolated from surface seawater collected from the South China Sea.</title>
        <authorList>
            <person name="Liu X."/>
            <person name="Lai Q."/>
            <person name="Du Y."/>
            <person name="Li G."/>
            <person name="Sun F."/>
            <person name="Shao Z."/>
        </authorList>
    </citation>
    <scope>NUCLEOTIDE SEQUENCE [LARGE SCALE GENOMIC DNA]</scope>
    <source>
        <strain evidence="4 5">FHC16</strain>
    </source>
</reference>
<sequence>MKKLILIAVAFVGLQAVAQEGPRDGQRKERMEKMMSMSAEEIATLQTKRMTLHLDLTESQQAKIQKINLENATQRKAKFEEMKAKKEKGELKKPTDEERYAMENARLDHQIAMKRKMKDILNDDQYAKWEKGQQRMAMRGKERKDGFKKHRKQKS</sequence>
<dbReference type="AlphaFoldDB" id="A0A0D7W1N0"/>
<gene>
    <name evidence="4" type="ORF">PK35_10465</name>
</gene>
<keyword evidence="1" id="KW-0175">Coiled coil</keyword>
<name>A0A0D7W1N0_9FLAO</name>
<evidence type="ECO:0000256" key="1">
    <source>
        <dbReference type="SAM" id="Coils"/>
    </source>
</evidence>
<evidence type="ECO:0008006" key="6">
    <source>
        <dbReference type="Google" id="ProtNLM"/>
    </source>
</evidence>
<feature type="compositionally biased region" description="Basic and acidic residues" evidence="2">
    <location>
        <begin position="131"/>
        <end position="145"/>
    </location>
</feature>
<accession>A0A0D7W1N0</accession>
<evidence type="ECO:0000313" key="4">
    <source>
        <dbReference type="EMBL" id="KJD32613.1"/>
    </source>
</evidence>
<feature type="coiled-coil region" evidence="1">
    <location>
        <begin position="62"/>
        <end position="89"/>
    </location>
</feature>
<comment type="caution">
    <text evidence="4">The sequence shown here is derived from an EMBL/GenBank/DDBJ whole genome shotgun (WGS) entry which is preliminary data.</text>
</comment>
<dbReference type="PATRIC" id="fig|1382798.3.peg.3445"/>
<feature type="region of interest" description="Disordered" evidence="2">
    <location>
        <begin position="131"/>
        <end position="155"/>
    </location>
</feature>
<dbReference type="STRING" id="1382798.PK35_10465"/>
<keyword evidence="3" id="KW-0732">Signal</keyword>